<name>A0A6A3CTV3_HIBSY</name>
<dbReference type="OrthoDB" id="731074at2759"/>
<dbReference type="Pfam" id="PF05910">
    <property type="entry name" value="DUF868"/>
    <property type="match status" value="1"/>
</dbReference>
<reference evidence="1" key="1">
    <citation type="submission" date="2019-09" db="EMBL/GenBank/DDBJ databases">
        <title>Draft genome information of white flower Hibiscus syriacus.</title>
        <authorList>
            <person name="Kim Y.-M."/>
        </authorList>
    </citation>
    <scope>NUCLEOTIDE SEQUENCE [LARGE SCALE GENOMIC DNA]</scope>
    <source>
        <strain evidence="1">YM2019G1</strain>
    </source>
</reference>
<gene>
    <name evidence="1" type="ORF">F3Y22_tig00002919pilonHSYRG00150</name>
</gene>
<evidence type="ECO:0000313" key="2">
    <source>
        <dbReference type="Proteomes" id="UP000436088"/>
    </source>
</evidence>
<proteinExistence type="predicted"/>
<protein>
    <submittedName>
        <fullName evidence="1">Protein transport protein SFT2-like</fullName>
    </submittedName>
</protein>
<evidence type="ECO:0000313" key="1">
    <source>
        <dbReference type="EMBL" id="KAE8730541.1"/>
    </source>
</evidence>
<dbReference type="EMBL" id="VEPZ02000206">
    <property type="protein sequence ID" value="KAE8730541.1"/>
    <property type="molecule type" value="Genomic_DNA"/>
</dbReference>
<dbReference type="Proteomes" id="UP000436088">
    <property type="component" value="Unassembled WGS sequence"/>
</dbReference>
<comment type="caution">
    <text evidence="1">The sequence shown here is derived from an EMBL/GenBank/DDBJ whole genome shotgun (WGS) entry which is preliminary data.</text>
</comment>
<keyword evidence="2" id="KW-1185">Reference proteome</keyword>
<sequence length="309" mass="35510">MAFHFPLRAHSIGSSSYYAERVTREPHPQTNNKNAQTTVTLVYQTNIVGYYRNVKVLWCKNVMNPSLSIMVNSTQGNFQYSCKTDLKLWHFWGKIGCKSFEVEGSQVDVYWDLQSAKFISGPEPVSDYYIVLVAHEEVVLLLGDYKKKAYKRTKSRPALVEPLLIYRKENMFAKKSFTTRARFDEKNREHDIVVESSITGIKDPEMWISMEGVVLVNVRNLQWKFRGNQTVLVDKQPVQVMWDVHDWLFSNLGTAQCVFIFNPVMAEAESDKEGSSHGGDSDSGSKYYSTLGVDNTSEFSLFLYAWKIE</sequence>
<organism evidence="1 2">
    <name type="scientific">Hibiscus syriacus</name>
    <name type="common">Rose of Sharon</name>
    <dbReference type="NCBI Taxonomy" id="106335"/>
    <lineage>
        <taxon>Eukaryota</taxon>
        <taxon>Viridiplantae</taxon>
        <taxon>Streptophyta</taxon>
        <taxon>Embryophyta</taxon>
        <taxon>Tracheophyta</taxon>
        <taxon>Spermatophyta</taxon>
        <taxon>Magnoliopsida</taxon>
        <taxon>eudicotyledons</taxon>
        <taxon>Gunneridae</taxon>
        <taxon>Pentapetalae</taxon>
        <taxon>rosids</taxon>
        <taxon>malvids</taxon>
        <taxon>Malvales</taxon>
        <taxon>Malvaceae</taxon>
        <taxon>Malvoideae</taxon>
        <taxon>Hibiscus</taxon>
    </lineage>
</organism>
<dbReference type="PANTHER" id="PTHR31972">
    <property type="entry name" value="EXPRESSED PROTEIN"/>
    <property type="match status" value="1"/>
</dbReference>
<dbReference type="PANTHER" id="PTHR31972:SF2">
    <property type="entry name" value="DUF868 FAMILY PROTEIN (DUF868)"/>
    <property type="match status" value="1"/>
</dbReference>
<accession>A0A6A3CTV3</accession>
<dbReference type="InterPro" id="IPR008586">
    <property type="entry name" value="DUF868_pln"/>
</dbReference>
<dbReference type="AlphaFoldDB" id="A0A6A3CTV3"/>